<evidence type="ECO:0000256" key="6">
    <source>
        <dbReference type="ARBA" id="ARBA00022500"/>
    </source>
</evidence>
<evidence type="ECO:0000256" key="10">
    <source>
        <dbReference type="ARBA" id="ARBA00025044"/>
    </source>
</evidence>
<evidence type="ECO:0000256" key="5">
    <source>
        <dbReference type="ARBA" id="ARBA00022475"/>
    </source>
</evidence>
<accession>A0A5C6U7H5</accession>
<keyword evidence="9" id="KW-0975">Bacterial flagellum</keyword>
<feature type="compositionally biased region" description="Low complexity" evidence="11">
    <location>
        <begin position="10"/>
        <end position="20"/>
    </location>
</feature>
<evidence type="ECO:0000256" key="4">
    <source>
        <dbReference type="ARBA" id="ARBA00021898"/>
    </source>
</evidence>
<comment type="function">
    <text evidence="10">FliM is one of three proteins (FliG, FliN, FliM) that forms the rotor-mounted switch complex (C ring), located at the base of the basal body. This complex interacts with the CheY and CheZ chemotaxis proteins, in addition to contacting components of the motor that determine the direction of flagellar rotation.</text>
</comment>
<dbReference type="GO" id="GO:0050918">
    <property type="term" value="P:positive chemotaxis"/>
    <property type="evidence" value="ECO:0007669"/>
    <property type="project" value="TreeGrafter"/>
</dbReference>
<feature type="domain" description="Flagellar motor switch protein FliN-like C-terminal" evidence="12">
    <location>
        <begin position="238"/>
        <end position="302"/>
    </location>
</feature>
<dbReference type="PANTHER" id="PTHR30034:SF6">
    <property type="entry name" value="YOP PROTEINS TRANSLOCATION PROTEIN Q"/>
    <property type="match status" value="1"/>
</dbReference>
<keyword evidence="5" id="KW-1003">Cell membrane</keyword>
<dbReference type="SUPFAM" id="SSF101801">
    <property type="entry name" value="Surface presentation of antigens (SPOA)"/>
    <property type="match status" value="1"/>
</dbReference>
<feature type="region of interest" description="Disordered" evidence="11">
    <location>
        <begin position="1"/>
        <end position="31"/>
    </location>
</feature>
<proteinExistence type="inferred from homology"/>
<sequence>MATQAPISPAPAADALQGAAHSFPRRDSSEADVMPIARRTAKLLAGGLRTALQPLASERLTVTPEQAIIDTHDSWLAAQGQSMGLAFYQLPPMKGRLALRLGHDLIAALVDAFFGGSISRAKTQKTEYSPADLRLMHRIADSLAMPIGAAWGEFGSFRCLAAGLTDDPEEAKIAKGDAALMIQPFTLTFAGTTSFTIDIVYPIAMIQSAREEWSPSQGPEAVTADPAWRLEMGGAMAEVFVPVRSILARPTMTLPELANLKPGDIIPIPPAQNIPLIIGDRTFARGSLGEQNGLAAFRIDHIEKG</sequence>
<dbReference type="OrthoDB" id="7421075at2"/>
<keyword evidence="14" id="KW-1185">Reference proteome</keyword>
<dbReference type="GO" id="GO:0071978">
    <property type="term" value="P:bacterial-type flagellum-dependent swarming motility"/>
    <property type="evidence" value="ECO:0007669"/>
    <property type="project" value="TreeGrafter"/>
</dbReference>
<dbReference type="GO" id="GO:0009425">
    <property type="term" value="C:bacterial-type flagellum basal body"/>
    <property type="evidence" value="ECO:0007669"/>
    <property type="project" value="UniProtKB-SubCell"/>
</dbReference>
<dbReference type="InterPro" id="IPR001543">
    <property type="entry name" value="FliN-like_C"/>
</dbReference>
<comment type="similarity">
    <text evidence="3">Belongs to the FliM family.</text>
</comment>
<evidence type="ECO:0000256" key="1">
    <source>
        <dbReference type="ARBA" id="ARBA00004117"/>
    </source>
</evidence>
<evidence type="ECO:0000256" key="11">
    <source>
        <dbReference type="SAM" id="MobiDB-lite"/>
    </source>
</evidence>
<comment type="caution">
    <text evidence="13">The sequence shown here is derived from an EMBL/GenBank/DDBJ whole genome shotgun (WGS) entry which is preliminary data.</text>
</comment>
<evidence type="ECO:0000256" key="7">
    <source>
        <dbReference type="ARBA" id="ARBA00022779"/>
    </source>
</evidence>
<dbReference type="AlphaFoldDB" id="A0A5C6U7H5"/>
<dbReference type="Pfam" id="PF02154">
    <property type="entry name" value="FliM"/>
    <property type="match status" value="1"/>
</dbReference>
<dbReference type="EMBL" id="VOPY01000002">
    <property type="protein sequence ID" value="TXC68754.1"/>
    <property type="molecule type" value="Genomic_DNA"/>
</dbReference>
<evidence type="ECO:0000256" key="2">
    <source>
        <dbReference type="ARBA" id="ARBA00004202"/>
    </source>
</evidence>
<dbReference type="GO" id="GO:0005886">
    <property type="term" value="C:plasma membrane"/>
    <property type="evidence" value="ECO:0007669"/>
    <property type="project" value="UniProtKB-SubCell"/>
</dbReference>
<dbReference type="RefSeq" id="WP_147122708.1">
    <property type="nucleotide sequence ID" value="NZ_VOPY01000002.1"/>
</dbReference>
<dbReference type="GO" id="GO:0003774">
    <property type="term" value="F:cytoskeletal motor activity"/>
    <property type="evidence" value="ECO:0007669"/>
    <property type="project" value="InterPro"/>
</dbReference>
<gene>
    <name evidence="13" type="ORF">FSZ31_07170</name>
</gene>
<dbReference type="Gene3D" id="2.30.330.10">
    <property type="entry name" value="SpoA-like"/>
    <property type="match status" value="1"/>
</dbReference>
<evidence type="ECO:0000256" key="8">
    <source>
        <dbReference type="ARBA" id="ARBA00023136"/>
    </source>
</evidence>
<dbReference type="PANTHER" id="PTHR30034">
    <property type="entry name" value="FLAGELLAR MOTOR SWITCH PROTEIN FLIM"/>
    <property type="match status" value="1"/>
</dbReference>
<evidence type="ECO:0000259" key="12">
    <source>
        <dbReference type="Pfam" id="PF01052"/>
    </source>
</evidence>
<dbReference type="Gene3D" id="3.40.1550.10">
    <property type="entry name" value="CheC-like"/>
    <property type="match status" value="1"/>
</dbReference>
<evidence type="ECO:0000313" key="14">
    <source>
        <dbReference type="Proteomes" id="UP000321129"/>
    </source>
</evidence>
<protein>
    <recommendedName>
        <fullName evidence="4">Flagellar motor switch protein FliM</fullName>
    </recommendedName>
</protein>
<keyword evidence="6" id="KW-0145">Chemotaxis</keyword>
<evidence type="ECO:0000313" key="13">
    <source>
        <dbReference type="EMBL" id="TXC68754.1"/>
    </source>
</evidence>
<evidence type="ECO:0000256" key="9">
    <source>
        <dbReference type="ARBA" id="ARBA00023143"/>
    </source>
</evidence>
<dbReference type="InterPro" id="IPR001689">
    <property type="entry name" value="Flag_FliM"/>
</dbReference>
<dbReference type="InterPro" id="IPR028976">
    <property type="entry name" value="CheC-like_sf"/>
</dbReference>
<reference evidence="13 14" key="1">
    <citation type="submission" date="2019-08" db="EMBL/GenBank/DDBJ databases">
        <title>Sphingorhabdus soil sp. nov., isolated from arctic soil.</title>
        <authorList>
            <person name="Liu Y."/>
        </authorList>
    </citation>
    <scope>NUCLEOTIDE SEQUENCE [LARGE SCALE GENOMIC DNA]</scope>
    <source>
        <strain evidence="13 14">D-2Q-5-6</strain>
    </source>
</reference>
<keyword evidence="7" id="KW-0283">Flagellar rotation</keyword>
<dbReference type="Pfam" id="PF01052">
    <property type="entry name" value="FliMN_C"/>
    <property type="match status" value="1"/>
</dbReference>
<dbReference type="Proteomes" id="UP000321129">
    <property type="component" value="Unassembled WGS sequence"/>
</dbReference>
<name>A0A5C6U7H5_9SPHN</name>
<keyword evidence="8" id="KW-0472">Membrane</keyword>
<dbReference type="InterPro" id="IPR036429">
    <property type="entry name" value="SpoA-like_sf"/>
</dbReference>
<organism evidence="13 14">
    <name type="scientific">Flavisphingopyxis soli</name>
    <dbReference type="NCBI Taxonomy" id="2601267"/>
    <lineage>
        <taxon>Bacteria</taxon>
        <taxon>Pseudomonadati</taxon>
        <taxon>Pseudomonadota</taxon>
        <taxon>Alphaproteobacteria</taxon>
        <taxon>Sphingomonadales</taxon>
        <taxon>Sphingopyxidaceae</taxon>
        <taxon>Flavisphingopyxis</taxon>
    </lineage>
</organism>
<comment type="subcellular location">
    <subcellularLocation>
        <location evidence="1">Bacterial flagellum basal body</location>
    </subcellularLocation>
    <subcellularLocation>
        <location evidence="2">Cell membrane</location>
        <topology evidence="2">Peripheral membrane protein</topology>
    </subcellularLocation>
</comment>
<evidence type="ECO:0000256" key="3">
    <source>
        <dbReference type="ARBA" id="ARBA00011049"/>
    </source>
</evidence>